<dbReference type="Proteomes" id="UP000250275">
    <property type="component" value="Unassembled WGS sequence"/>
</dbReference>
<dbReference type="GO" id="GO:0035082">
    <property type="term" value="P:axoneme assembly"/>
    <property type="evidence" value="ECO:0007669"/>
    <property type="project" value="TreeGrafter"/>
</dbReference>
<dbReference type="FunFam" id="2.20.110.10:FF:000002">
    <property type="entry name" value="Phosphatidylinositol 4-phosphate 5-kinase 8"/>
    <property type="match status" value="1"/>
</dbReference>
<dbReference type="GO" id="GO:0007286">
    <property type="term" value="P:spermatid development"/>
    <property type="evidence" value="ECO:0007669"/>
    <property type="project" value="TreeGrafter"/>
</dbReference>
<gene>
    <name evidence="3" type="ORF">WN48_11007</name>
</gene>
<proteinExistence type="predicted"/>
<accession>A0A310SFJ8</accession>
<evidence type="ECO:0000313" key="3">
    <source>
        <dbReference type="EMBL" id="OAD53009.1"/>
    </source>
</evidence>
<dbReference type="GO" id="GO:0005634">
    <property type="term" value="C:nucleus"/>
    <property type="evidence" value="ECO:0007669"/>
    <property type="project" value="TreeGrafter"/>
</dbReference>
<dbReference type="GO" id="GO:0031514">
    <property type="term" value="C:motile cilium"/>
    <property type="evidence" value="ECO:0007669"/>
    <property type="project" value="TreeGrafter"/>
</dbReference>
<reference evidence="3 4" key="1">
    <citation type="submission" date="2015-07" db="EMBL/GenBank/DDBJ databases">
        <title>The genome of Eufriesea mexicana.</title>
        <authorList>
            <person name="Pan H."/>
            <person name="Kapheim K."/>
        </authorList>
    </citation>
    <scope>NUCLEOTIDE SEQUENCE [LARGE SCALE GENOMIC DNA]</scope>
    <source>
        <strain evidence="3">0111107269</strain>
        <tissue evidence="3">Whole body</tissue>
    </source>
</reference>
<dbReference type="SMART" id="SM00698">
    <property type="entry name" value="MORN"/>
    <property type="match status" value="5"/>
</dbReference>
<name>A0A310SFJ8_9HYME</name>
<dbReference type="AlphaFoldDB" id="A0A310SFJ8"/>
<keyword evidence="1" id="KW-0677">Repeat</keyword>
<dbReference type="SUPFAM" id="SSF82185">
    <property type="entry name" value="Histone H3 K4-specific methyltransferase SET7/9 N-terminal domain"/>
    <property type="match status" value="1"/>
</dbReference>
<dbReference type="PANTHER" id="PTHR43215:SF14">
    <property type="entry name" value="RADIAL SPOKE HEAD 1 HOMOLOG"/>
    <property type="match status" value="1"/>
</dbReference>
<evidence type="ECO:0000256" key="2">
    <source>
        <dbReference type="SAM" id="MobiDB-lite"/>
    </source>
</evidence>
<dbReference type="Pfam" id="PF02493">
    <property type="entry name" value="MORN"/>
    <property type="match status" value="6"/>
</dbReference>
<dbReference type="OrthoDB" id="423343at2759"/>
<keyword evidence="4" id="KW-1185">Reference proteome</keyword>
<evidence type="ECO:0000313" key="4">
    <source>
        <dbReference type="Proteomes" id="UP000250275"/>
    </source>
</evidence>
<organism evidence="3 4">
    <name type="scientific">Eufriesea mexicana</name>
    <dbReference type="NCBI Taxonomy" id="516756"/>
    <lineage>
        <taxon>Eukaryota</taxon>
        <taxon>Metazoa</taxon>
        <taxon>Ecdysozoa</taxon>
        <taxon>Arthropoda</taxon>
        <taxon>Hexapoda</taxon>
        <taxon>Insecta</taxon>
        <taxon>Pterygota</taxon>
        <taxon>Neoptera</taxon>
        <taxon>Endopterygota</taxon>
        <taxon>Hymenoptera</taxon>
        <taxon>Apocrita</taxon>
        <taxon>Aculeata</taxon>
        <taxon>Apoidea</taxon>
        <taxon>Anthophila</taxon>
        <taxon>Apidae</taxon>
        <taxon>Eufriesea</taxon>
    </lineage>
</organism>
<dbReference type="InterPro" id="IPR003409">
    <property type="entry name" value="MORN"/>
</dbReference>
<protein>
    <submittedName>
        <fullName evidence="3">Radial spoke head 1 like protein</fullName>
    </submittedName>
</protein>
<dbReference type="Gene3D" id="2.20.110.10">
    <property type="entry name" value="Histone H3 K4-specific methyltransferase SET7/9 N-terminal domain"/>
    <property type="match status" value="2"/>
</dbReference>
<feature type="region of interest" description="Disordered" evidence="2">
    <location>
        <begin position="1"/>
        <end position="21"/>
    </location>
</feature>
<evidence type="ECO:0000256" key="1">
    <source>
        <dbReference type="ARBA" id="ARBA00022737"/>
    </source>
</evidence>
<dbReference type="PANTHER" id="PTHR43215">
    <property type="entry name" value="RADIAL SPOKE HEAD 1 HOMOLOG"/>
    <property type="match status" value="1"/>
</dbReference>
<sequence length="303" mass="34462">MAESVVAGWARSDSEGAETQGHEVEMYCHEEKKPRSTLPPPCYHCKLPPFCCPKYGCPPPQQYPPPSYCCPPSCPPFICRQRPQPPPKPPTLYVANCLPPPGPEPPRSPAPPKITPPASCLYEGKRNEKGDRHGHGKAFLPNGDMYVGLYCKGLRHGRGLYVFKIGARYAGEWRHGVKYGQETFWYPDGTRYEGEWKRDTRYGFGVYYYMNGDVYEGSWKKNLRHGMGFYLYADANSKFMGTWIKDRMQGPGQLIHPRHRFHGSWELNLMPPNPPTTLEPMHDKSGSGEDECRTRVVKMAYEA</sequence>
<dbReference type="EMBL" id="KQ769058">
    <property type="protein sequence ID" value="OAD53009.1"/>
    <property type="molecule type" value="Genomic_DNA"/>
</dbReference>